<dbReference type="Pfam" id="PF07224">
    <property type="entry name" value="Chlorophyllase"/>
    <property type="match status" value="1"/>
</dbReference>
<gene>
    <name evidence="5" type="ORF">MiSe_89130</name>
</gene>
<dbReference type="InterPro" id="IPR029058">
    <property type="entry name" value="AB_hydrolase_fold"/>
</dbReference>
<dbReference type="SMART" id="SM00062">
    <property type="entry name" value="PBPb"/>
    <property type="match status" value="1"/>
</dbReference>
<protein>
    <recommendedName>
        <fullName evidence="4">Solute-binding protein family 3/N-terminal domain-containing protein</fullName>
    </recommendedName>
</protein>
<evidence type="ECO:0000256" key="1">
    <source>
        <dbReference type="ARBA" id="ARBA00010333"/>
    </source>
</evidence>
<dbReference type="Proteomes" id="UP001050975">
    <property type="component" value="Unassembled WGS sequence"/>
</dbReference>
<name>A0AAV3XME5_9CYAN</name>
<reference evidence="5" key="1">
    <citation type="submission" date="2019-10" db="EMBL/GenBank/DDBJ databases">
        <title>Draft genome sequece of Microseira wollei NIES-4236.</title>
        <authorList>
            <person name="Yamaguchi H."/>
            <person name="Suzuki S."/>
            <person name="Kawachi M."/>
        </authorList>
    </citation>
    <scope>NUCLEOTIDE SEQUENCE</scope>
    <source>
        <strain evidence="5">NIES-4236</strain>
    </source>
</reference>
<dbReference type="SUPFAM" id="SSF53474">
    <property type="entry name" value="alpha/beta-Hydrolases"/>
    <property type="match status" value="1"/>
</dbReference>
<dbReference type="AlphaFoldDB" id="A0AAV3XME5"/>
<dbReference type="PANTHER" id="PTHR30085:SF6">
    <property type="entry name" value="ABC TRANSPORTER GLUTAMINE-BINDING PROTEIN GLNH"/>
    <property type="match status" value="1"/>
</dbReference>
<keyword evidence="6" id="KW-1185">Reference proteome</keyword>
<dbReference type="PANTHER" id="PTHR30085">
    <property type="entry name" value="AMINO ACID ABC TRANSPORTER PERMEASE"/>
    <property type="match status" value="1"/>
</dbReference>
<dbReference type="Gene3D" id="3.40.50.1820">
    <property type="entry name" value="alpha/beta hydrolase"/>
    <property type="match status" value="1"/>
</dbReference>
<dbReference type="CDD" id="cd13688">
    <property type="entry name" value="PBP2_GltI_DEBP"/>
    <property type="match status" value="1"/>
</dbReference>
<feature type="domain" description="Solute-binding protein family 3/N-terminal" evidence="4">
    <location>
        <begin position="645"/>
        <end position="875"/>
    </location>
</feature>
<comment type="caution">
    <text evidence="5">The sequence shown here is derived from an EMBL/GenBank/DDBJ whole genome shotgun (WGS) entry which is preliminary data.</text>
</comment>
<dbReference type="Gene3D" id="3.40.190.10">
    <property type="entry name" value="Periplasmic binding protein-like II"/>
    <property type="match status" value="2"/>
</dbReference>
<evidence type="ECO:0000256" key="3">
    <source>
        <dbReference type="ARBA" id="ARBA00022729"/>
    </source>
</evidence>
<accession>A0AAV3XME5</accession>
<organism evidence="5 6">
    <name type="scientific">Microseira wollei NIES-4236</name>
    <dbReference type="NCBI Taxonomy" id="2530354"/>
    <lineage>
        <taxon>Bacteria</taxon>
        <taxon>Bacillati</taxon>
        <taxon>Cyanobacteriota</taxon>
        <taxon>Cyanophyceae</taxon>
        <taxon>Oscillatoriophycideae</taxon>
        <taxon>Aerosakkonematales</taxon>
        <taxon>Aerosakkonemataceae</taxon>
        <taxon>Microseira</taxon>
    </lineage>
</organism>
<dbReference type="GO" id="GO:0030288">
    <property type="term" value="C:outer membrane-bounded periplasmic space"/>
    <property type="evidence" value="ECO:0007669"/>
    <property type="project" value="TreeGrafter"/>
</dbReference>
<dbReference type="Pfam" id="PF00497">
    <property type="entry name" value="SBP_bac_3"/>
    <property type="match status" value="1"/>
</dbReference>
<keyword evidence="2" id="KW-0813">Transport</keyword>
<proteinExistence type="inferred from homology"/>
<dbReference type="GO" id="GO:0005576">
    <property type="term" value="C:extracellular region"/>
    <property type="evidence" value="ECO:0007669"/>
    <property type="project" value="TreeGrafter"/>
</dbReference>
<dbReference type="SUPFAM" id="SSF53850">
    <property type="entry name" value="Periplasmic binding protein-like II"/>
    <property type="match status" value="1"/>
</dbReference>
<dbReference type="InterPro" id="IPR010802">
    <property type="entry name" value="DUF1400"/>
</dbReference>
<comment type="similarity">
    <text evidence="1">Belongs to the bacterial solute-binding protein 3 family.</text>
</comment>
<sequence length="889" mass="98073">MILSDRIKGYYPVKRVKKAPIKPKHSLNFIAICTRMRYTLVCVEAALILPLHKPSHKAVLHSLAIRCISAGVLAIAILPTALKPTPAISAEKLYIPYGPFQISLSVDALESFAKTGEVNSELQSYAQLLNAQILAQLRELLNRRLNLGQNAVSRIAHSPSGEMLLKRLGQVVQTKQNQNGFSDLRVALIAAARETKGFSLIDVMRRFPSEGIWINAQLLLELNQELTAFTNYKNSILSGAIANQMQAEIAADSPIDFSKLPDPSQPGSFQVSQRTLDLTNNRNRQSAFGRRIGRSFEVDLYLPEGISKKAPVVVMSHGLGADRKMFVYLAKHIASHGFAVVVPEHIGSNARRRQALLEGLVRSDINPVEFIDRSLDIKYTLDQLEANSDLAGKIDPQRVVLLGHSTGGYAALAMAGAELNNERLQQECQNERPTLNVSIILQCLANRLPAFNYNLYDGRIKAAIAVSPFASTVLGPENIGNIQIPTMIVGGSGDVITPIVPEQIHPFLWLKTKEKYLAIMVNSGHTFIDATATTAGDGTPLSNLNQFFAGPEPSLAQGYLKGLTLAFVQTYLGDRAEYRAYLSSAYANFIGREPVKVNFVRSLTPTQLEQAFGGTPPLPIFPKLATTPVASRTLPILEEIKRTGVLKVGVVNNASPWGYEDSNVQRTGYCVDFLNAMAQHLQQQLNAPVKLEITVQATLENRFAIVQKDQVHLTCGPYSIRTDIPGVAFSTPFFITGTHFLVSTDNKDIINPTGNLRNISVGVLSRTTTEQFIRRRYPQARQVYFEPPGGLGRGMEALVRGNIDALASEGILLISAALRGNLPLNRYTLIPEEPLTCDAYGMVLPANDRQWQNAVNRFIGSRSARTVWDKWFKNLYPYIYLNLDYCADR</sequence>
<evidence type="ECO:0000313" key="6">
    <source>
        <dbReference type="Proteomes" id="UP001050975"/>
    </source>
</evidence>
<keyword evidence="3" id="KW-0732">Signal</keyword>
<dbReference type="InterPro" id="IPR051455">
    <property type="entry name" value="Bact_solute-bind_prot3"/>
</dbReference>
<dbReference type="EMBL" id="BLAY01000289">
    <property type="protein sequence ID" value="GET44087.1"/>
    <property type="molecule type" value="Genomic_DNA"/>
</dbReference>
<dbReference type="InterPro" id="IPR017395">
    <property type="entry name" value="Chlorophyllase-like"/>
</dbReference>
<dbReference type="Pfam" id="PF07176">
    <property type="entry name" value="DUF1400"/>
    <property type="match status" value="1"/>
</dbReference>
<evidence type="ECO:0000313" key="5">
    <source>
        <dbReference type="EMBL" id="GET44087.1"/>
    </source>
</evidence>
<evidence type="ECO:0000259" key="4">
    <source>
        <dbReference type="SMART" id="SM00062"/>
    </source>
</evidence>
<dbReference type="GO" id="GO:0006865">
    <property type="term" value="P:amino acid transport"/>
    <property type="evidence" value="ECO:0007669"/>
    <property type="project" value="TreeGrafter"/>
</dbReference>
<evidence type="ECO:0000256" key="2">
    <source>
        <dbReference type="ARBA" id="ARBA00022448"/>
    </source>
</evidence>
<dbReference type="InterPro" id="IPR001638">
    <property type="entry name" value="Solute-binding_3/MltF_N"/>
</dbReference>